<keyword evidence="3" id="KW-1185">Reference proteome</keyword>
<dbReference type="AlphaFoldDB" id="A0A1I2IDD2"/>
<protein>
    <submittedName>
        <fullName evidence="2">Uncharacterized protein</fullName>
    </submittedName>
</protein>
<dbReference type="Proteomes" id="UP000199400">
    <property type="component" value="Unassembled WGS sequence"/>
</dbReference>
<evidence type="ECO:0000313" key="2">
    <source>
        <dbReference type="EMBL" id="SFF39658.1"/>
    </source>
</evidence>
<evidence type="ECO:0000256" key="1">
    <source>
        <dbReference type="SAM" id="Phobius"/>
    </source>
</evidence>
<dbReference type="EMBL" id="FOMX01000061">
    <property type="protein sequence ID" value="SFF39658.1"/>
    <property type="molecule type" value="Genomic_DNA"/>
</dbReference>
<proteinExistence type="predicted"/>
<gene>
    <name evidence="2" type="ORF">SAMN02745121_08586</name>
</gene>
<accession>A0A1I2IDD2</accession>
<dbReference type="STRING" id="54.SAMN02745121_08586"/>
<feature type="transmembrane region" description="Helical" evidence="1">
    <location>
        <begin position="29"/>
        <end position="53"/>
    </location>
</feature>
<reference evidence="3" key="1">
    <citation type="submission" date="2016-10" db="EMBL/GenBank/DDBJ databases">
        <authorList>
            <person name="Varghese N."/>
            <person name="Submissions S."/>
        </authorList>
    </citation>
    <scope>NUCLEOTIDE SEQUENCE [LARGE SCALE GENOMIC DNA]</scope>
    <source>
        <strain evidence="3">ATCC 25963</strain>
    </source>
</reference>
<evidence type="ECO:0000313" key="3">
    <source>
        <dbReference type="Proteomes" id="UP000199400"/>
    </source>
</evidence>
<dbReference type="RefSeq" id="WP_096331087.1">
    <property type="nucleotide sequence ID" value="NZ_FOMX01000061.1"/>
</dbReference>
<keyword evidence="1" id="KW-0812">Transmembrane</keyword>
<keyword evidence="1" id="KW-1133">Transmembrane helix</keyword>
<organism evidence="2 3">
    <name type="scientific">Nannocystis exedens</name>
    <dbReference type="NCBI Taxonomy" id="54"/>
    <lineage>
        <taxon>Bacteria</taxon>
        <taxon>Pseudomonadati</taxon>
        <taxon>Myxococcota</taxon>
        <taxon>Polyangia</taxon>
        <taxon>Nannocystales</taxon>
        <taxon>Nannocystaceae</taxon>
        <taxon>Nannocystis</taxon>
    </lineage>
</organism>
<sequence>MAVGLGLSLAIGMSPATRCDDHQCGPEGNFAAYIIWVTFGTLTGAGLLVFAAVGGARATHRPQTRPSRASHVGAETAVFNGANAPLLVRHTELSRHGA</sequence>
<keyword evidence="1" id="KW-0472">Membrane</keyword>
<name>A0A1I2IDD2_9BACT</name>